<dbReference type="PANTHER" id="PTHR10545:SF29">
    <property type="entry name" value="GH14572P-RELATED"/>
    <property type="match status" value="1"/>
</dbReference>
<dbReference type="EMBL" id="JAUJLE010000228">
    <property type="protein sequence ID" value="KAK0966596.1"/>
    <property type="molecule type" value="Genomic_DNA"/>
</dbReference>
<proteinExistence type="inferred from homology"/>
<evidence type="ECO:0000256" key="3">
    <source>
        <dbReference type="ARBA" id="ARBA00023315"/>
    </source>
</evidence>
<evidence type="ECO:0000256" key="2">
    <source>
        <dbReference type="ARBA" id="ARBA00022679"/>
    </source>
</evidence>
<dbReference type="Gene3D" id="3.40.630.30">
    <property type="match status" value="1"/>
</dbReference>
<protein>
    <recommendedName>
        <fullName evidence="5">N-acetyltransferase domain-containing protein</fullName>
    </recommendedName>
</protein>
<dbReference type="AlphaFoldDB" id="A0AAN6QK78"/>
<evidence type="ECO:0000256" key="1">
    <source>
        <dbReference type="ARBA" id="ARBA00008694"/>
    </source>
</evidence>
<keyword evidence="7" id="KW-1185">Reference proteome</keyword>
<feature type="domain" description="N-acetyltransferase" evidence="5">
    <location>
        <begin position="405"/>
        <end position="565"/>
    </location>
</feature>
<dbReference type="PROSITE" id="PS51186">
    <property type="entry name" value="GNAT"/>
    <property type="match status" value="1"/>
</dbReference>
<dbReference type="SUPFAM" id="SSF55729">
    <property type="entry name" value="Acyl-CoA N-acyltransferases (Nat)"/>
    <property type="match status" value="1"/>
</dbReference>
<dbReference type="InterPro" id="IPR016181">
    <property type="entry name" value="Acyl_CoA_acyltransferase"/>
</dbReference>
<evidence type="ECO:0000313" key="6">
    <source>
        <dbReference type="EMBL" id="KAK0966596.1"/>
    </source>
</evidence>
<keyword evidence="3" id="KW-0012">Acyltransferase</keyword>
<comment type="caution">
    <text evidence="6">The sequence shown here is derived from an EMBL/GenBank/DDBJ whole genome shotgun (WGS) entry which is preliminary data.</text>
</comment>
<sequence>MLLRSCSGAQRRWRLSTARCGDGGCGRPILRRTITDKGTTIPKLLPFTLDPNWKTPREIERATESRHLLRSLLRECTYLPDSLARKYLHQHVHTRFAKFGFKVWEHRDDPAYGPRIDDKLREARKAVGLLRRANEGERKALLRVLLLAYGRIGKRRYELMLPLMPAAMGKQMKEALVAGEGEVDGMEDAASRVGASQRVPPTTRKPSAAEVNKGAWTSYVKDFSPQLRALLESQIRMPPPHLTRPTLRKLKPQIEELNAWLRPMPISRVRNKTEEWYADVLYKAHPPLPPPEWQRLRGLAMGTQKELMRPRRTALASTRESALDMLVMYGRPNPRKAFGNREAHQITPRFMRRLWAQVFAQCPVMDWDAVTSRWKVTWGEQALGGDDIPHILAMIKELAAHEHALDSVEATETSLLHTLTFAPSTSGHTPHTNPGYVKTLILRLPTNPTPNQTSTHTGDEPGAIAGMALYFPNYSTWRSLPGLHLEDLYVRPAYRGRGYGGLLIRALAQEVLRMGGGRLEWSCLKWNEGSLRFYEGLGARRMEGWVGLRLEGGQLEDVAEGRKMGGAGRGRGVEQASASR</sequence>
<dbReference type="InterPro" id="IPR046896">
    <property type="entry name" value="Cup1-like_N"/>
</dbReference>
<evidence type="ECO:0000259" key="5">
    <source>
        <dbReference type="PROSITE" id="PS51186"/>
    </source>
</evidence>
<accession>A0AAN6QK78</accession>
<dbReference type="Proteomes" id="UP001175353">
    <property type="component" value="Unassembled WGS sequence"/>
</dbReference>
<organism evidence="6 7">
    <name type="scientific">Friedmanniomyces endolithicus</name>
    <dbReference type="NCBI Taxonomy" id="329885"/>
    <lineage>
        <taxon>Eukaryota</taxon>
        <taxon>Fungi</taxon>
        <taxon>Dikarya</taxon>
        <taxon>Ascomycota</taxon>
        <taxon>Pezizomycotina</taxon>
        <taxon>Dothideomycetes</taxon>
        <taxon>Dothideomycetidae</taxon>
        <taxon>Mycosphaerellales</taxon>
        <taxon>Teratosphaeriaceae</taxon>
        <taxon>Friedmanniomyces</taxon>
    </lineage>
</organism>
<reference evidence="6" key="1">
    <citation type="submission" date="2023-06" db="EMBL/GenBank/DDBJ databases">
        <title>Black Yeasts Isolated from many extreme environments.</title>
        <authorList>
            <person name="Coleine C."/>
            <person name="Stajich J.E."/>
            <person name="Selbmann L."/>
        </authorList>
    </citation>
    <scope>NUCLEOTIDE SEQUENCE</scope>
    <source>
        <strain evidence="6">CCFEE 5200</strain>
    </source>
</reference>
<comment type="similarity">
    <text evidence="1">Belongs to the acetyltransferase family.</text>
</comment>
<dbReference type="CDD" id="cd04301">
    <property type="entry name" value="NAT_SF"/>
    <property type="match status" value="1"/>
</dbReference>
<dbReference type="Pfam" id="PF00583">
    <property type="entry name" value="Acetyltransf_1"/>
    <property type="match status" value="1"/>
</dbReference>
<dbReference type="InterPro" id="IPR000182">
    <property type="entry name" value="GNAT_dom"/>
</dbReference>
<dbReference type="CDD" id="cd20273">
    <property type="entry name" value="Complex1_LYR_unchar"/>
    <property type="match status" value="1"/>
</dbReference>
<dbReference type="InterPro" id="IPR051016">
    <property type="entry name" value="Diverse_Substrate_AcTransf"/>
</dbReference>
<dbReference type="Pfam" id="PF20263">
    <property type="entry name" value="LYRM2-like"/>
    <property type="match status" value="1"/>
</dbReference>
<keyword evidence="2" id="KW-0808">Transferase</keyword>
<evidence type="ECO:0000313" key="7">
    <source>
        <dbReference type="Proteomes" id="UP001175353"/>
    </source>
</evidence>
<gene>
    <name evidence="6" type="ORF">LTR91_017478</name>
</gene>
<dbReference type="PANTHER" id="PTHR10545">
    <property type="entry name" value="DIAMINE N-ACETYLTRANSFERASE"/>
    <property type="match status" value="1"/>
</dbReference>
<feature type="region of interest" description="Disordered" evidence="4">
    <location>
        <begin position="561"/>
        <end position="580"/>
    </location>
</feature>
<dbReference type="GO" id="GO:0008080">
    <property type="term" value="F:N-acetyltransferase activity"/>
    <property type="evidence" value="ECO:0007669"/>
    <property type="project" value="UniProtKB-ARBA"/>
</dbReference>
<name>A0AAN6QK78_9PEZI</name>
<dbReference type="FunFam" id="3.40.630.30:FF:000064">
    <property type="entry name" value="GNAT family acetyltransferase"/>
    <property type="match status" value="1"/>
</dbReference>
<evidence type="ECO:0000256" key="4">
    <source>
        <dbReference type="SAM" id="MobiDB-lite"/>
    </source>
</evidence>